<protein>
    <submittedName>
        <fullName evidence="2">Uncharacterized protein</fullName>
    </submittedName>
</protein>
<organism evidence="2 3">
    <name type="scientific">Leifsonia poae</name>
    <dbReference type="NCBI Taxonomy" id="110933"/>
    <lineage>
        <taxon>Bacteria</taxon>
        <taxon>Bacillati</taxon>
        <taxon>Actinomycetota</taxon>
        <taxon>Actinomycetes</taxon>
        <taxon>Micrococcales</taxon>
        <taxon>Microbacteriaceae</taxon>
        <taxon>Leifsonia</taxon>
    </lineage>
</organism>
<keyword evidence="1" id="KW-0472">Membrane</keyword>
<evidence type="ECO:0000313" key="2">
    <source>
        <dbReference type="EMBL" id="GLJ74538.1"/>
    </source>
</evidence>
<evidence type="ECO:0000256" key="1">
    <source>
        <dbReference type="SAM" id="Phobius"/>
    </source>
</evidence>
<keyword evidence="3" id="KW-1185">Reference proteome</keyword>
<dbReference type="EMBL" id="BSEN01000001">
    <property type="protein sequence ID" value="GLJ74538.1"/>
    <property type="molecule type" value="Genomic_DNA"/>
</dbReference>
<feature type="transmembrane region" description="Helical" evidence="1">
    <location>
        <begin position="67"/>
        <end position="94"/>
    </location>
</feature>
<proteinExistence type="predicted"/>
<comment type="caution">
    <text evidence="2">The sequence shown here is derived from an EMBL/GenBank/DDBJ whole genome shotgun (WGS) entry which is preliminary data.</text>
</comment>
<reference evidence="2" key="1">
    <citation type="journal article" date="2014" name="Int. J. Syst. Evol. Microbiol.">
        <title>Complete genome sequence of Corynebacterium casei LMG S-19264T (=DSM 44701T), isolated from a smear-ripened cheese.</title>
        <authorList>
            <consortium name="US DOE Joint Genome Institute (JGI-PGF)"/>
            <person name="Walter F."/>
            <person name="Albersmeier A."/>
            <person name="Kalinowski J."/>
            <person name="Ruckert C."/>
        </authorList>
    </citation>
    <scope>NUCLEOTIDE SEQUENCE</scope>
    <source>
        <strain evidence="2">VKM Ac-1401</strain>
    </source>
</reference>
<sequence>MSFARHEDRPVDIGLTQRAVVERLGPEPDGALHVAHAPHDGTDPDHADSIRLVRPIRQRAEVYRVPMAGYLIGFIWLVIVVGGALALGAIVQLVKAPYRKR</sequence>
<keyword evidence="1" id="KW-1133">Transmembrane helix</keyword>
<keyword evidence="1" id="KW-0812">Transmembrane</keyword>
<accession>A0A9W6H6W3</accession>
<dbReference type="Proteomes" id="UP001142372">
    <property type="component" value="Unassembled WGS sequence"/>
</dbReference>
<evidence type="ECO:0000313" key="3">
    <source>
        <dbReference type="Proteomes" id="UP001142372"/>
    </source>
</evidence>
<reference evidence="2" key="2">
    <citation type="submission" date="2023-01" db="EMBL/GenBank/DDBJ databases">
        <authorList>
            <person name="Sun Q."/>
            <person name="Evtushenko L."/>
        </authorList>
    </citation>
    <scope>NUCLEOTIDE SEQUENCE</scope>
    <source>
        <strain evidence="2">VKM Ac-1401</strain>
    </source>
</reference>
<dbReference type="AlphaFoldDB" id="A0A9W6H6W3"/>
<gene>
    <name evidence="2" type="ORF">GCM10017584_01110</name>
</gene>
<name>A0A9W6H6W3_9MICO</name>